<dbReference type="SUPFAM" id="SSF56726">
    <property type="entry name" value="DNA topoisomerase IV, alpha subunit"/>
    <property type="match status" value="1"/>
</dbReference>
<dbReference type="EMBL" id="FTOD01000004">
    <property type="protein sequence ID" value="SIS74846.1"/>
    <property type="molecule type" value="Genomic_DNA"/>
</dbReference>
<evidence type="ECO:0000313" key="3">
    <source>
        <dbReference type="Proteomes" id="UP000186795"/>
    </source>
</evidence>
<proteinExistence type="predicted"/>
<dbReference type="Proteomes" id="UP000186795">
    <property type="component" value="Unassembled WGS sequence"/>
</dbReference>
<dbReference type="Pfam" id="PF09983">
    <property type="entry name" value="JetD_C"/>
    <property type="match status" value="1"/>
</dbReference>
<reference evidence="3" key="1">
    <citation type="submission" date="2017-01" db="EMBL/GenBank/DDBJ databases">
        <authorList>
            <person name="Varghese N."/>
            <person name="Submissions S."/>
        </authorList>
    </citation>
    <scope>NUCLEOTIDE SEQUENCE [LARGE SCALE GENOMIC DNA]</scope>
    <source>
        <strain evidence="3">DSM 45196</strain>
    </source>
</reference>
<evidence type="ECO:0000259" key="1">
    <source>
        <dbReference type="Pfam" id="PF09983"/>
    </source>
</evidence>
<feature type="domain" description="Wadjet protein JetD C-terminal" evidence="1">
    <location>
        <begin position="194"/>
        <end position="324"/>
    </location>
</feature>
<organism evidence="2 3">
    <name type="scientific">Kroppenstedtia eburnea</name>
    <dbReference type="NCBI Taxonomy" id="714067"/>
    <lineage>
        <taxon>Bacteria</taxon>
        <taxon>Bacillati</taxon>
        <taxon>Bacillota</taxon>
        <taxon>Bacilli</taxon>
        <taxon>Bacillales</taxon>
        <taxon>Thermoactinomycetaceae</taxon>
        <taxon>Kroppenstedtia</taxon>
    </lineage>
</organism>
<dbReference type="GO" id="GO:0003677">
    <property type="term" value="F:DNA binding"/>
    <property type="evidence" value="ECO:0007669"/>
    <property type="project" value="InterPro"/>
</dbReference>
<protein>
    <recommendedName>
        <fullName evidence="1">Wadjet protein JetD C-terminal domain-containing protein</fullName>
    </recommendedName>
</protein>
<sequence length="360" mass="43011">MKREVLQHLNREKRKRVSTRELEDALIHQMGQRKYLQAGGYSAFVEVITELEAEKWIRPIQASKQNGMIPPLFNRYEKLHRESPLDEEIKRELLTRFHPSIQTSYYLKHPDEWERDAPYVTAIHHFLSDPDPLQQVRIPLNERSFQLFRDEKWISSSHGRGLLRNIGLTWDDLCCYATHEPFFYIRRTLPEQSTVHALIIENKDTFYSLKELLQQGIVSWGGVPFSLLIYGEGWKITKSFPFVWELEGLQEREVRFYYFGDLDPVGIEIWHQLDQQQEDVTILPFCYFYEHLLQRCGHQAPVRTKAQRGRPETEQKFLEHFRRETATEMRELLKQKYLPQEGLHYLWLKEHGEEGEDEPV</sequence>
<dbReference type="InterPro" id="IPR024534">
    <property type="entry name" value="JetD_C"/>
</dbReference>
<dbReference type="RefSeq" id="WP_076524558.1">
    <property type="nucleotide sequence ID" value="NZ_CP048103.1"/>
</dbReference>
<dbReference type="InterPro" id="IPR036078">
    <property type="entry name" value="Spo11/TopoVI_A_sf"/>
</dbReference>
<gene>
    <name evidence="2" type="ORF">SAMN05421790_104259</name>
</gene>
<dbReference type="OrthoDB" id="9809365at2"/>
<evidence type="ECO:0000313" key="2">
    <source>
        <dbReference type="EMBL" id="SIS74846.1"/>
    </source>
</evidence>
<keyword evidence="3" id="KW-1185">Reference proteome</keyword>
<name>A0A1N7LM03_9BACL</name>
<dbReference type="GO" id="GO:0005694">
    <property type="term" value="C:chromosome"/>
    <property type="evidence" value="ECO:0007669"/>
    <property type="project" value="InterPro"/>
</dbReference>
<dbReference type="AlphaFoldDB" id="A0A1N7LM03"/>
<accession>A0A1N7LM03</accession>